<feature type="domain" description="HTH tetR-type" evidence="3">
    <location>
        <begin position="12"/>
        <end position="72"/>
    </location>
</feature>
<sequence length="208" mass="23146">MNVVSDHGVRRGRKFDQVLDGARKVFLRDGFERASVDDIAREAGVSKATIYAYFPDKQLLFLEVARCECHRQTEEAEAMVEGDVPVRVALTIAAERIVAFQLSDFGQRMYRIVVGEGERFPGLGRQFHDFGPGLIHARLVHHMQSYVAGGALEIDDVDLAADQFAQLCKASIHERLMFGLAETITPDLVHRTVHGAVEMFLARYGTGA</sequence>
<feature type="DNA-binding region" description="H-T-H motif" evidence="2">
    <location>
        <begin position="35"/>
        <end position="54"/>
    </location>
</feature>
<comment type="caution">
    <text evidence="4">The sequence shown here is derived from an EMBL/GenBank/DDBJ whole genome shotgun (WGS) entry which is preliminary data.</text>
</comment>
<dbReference type="PROSITE" id="PS01081">
    <property type="entry name" value="HTH_TETR_1"/>
    <property type="match status" value="1"/>
</dbReference>
<protein>
    <submittedName>
        <fullName evidence="4">TetR/AcrR family transcriptional regulator</fullName>
    </submittedName>
</protein>
<accession>A0ABX0G576</accession>
<evidence type="ECO:0000313" key="4">
    <source>
        <dbReference type="EMBL" id="NHB76355.1"/>
    </source>
</evidence>
<dbReference type="InterPro" id="IPR039536">
    <property type="entry name" value="TetR_C_Proteobacteria"/>
</dbReference>
<name>A0ABX0G576_9RHOB</name>
<dbReference type="SUPFAM" id="SSF46689">
    <property type="entry name" value="Homeodomain-like"/>
    <property type="match status" value="1"/>
</dbReference>
<evidence type="ECO:0000313" key="5">
    <source>
        <dbReference type="Proteomes" id="UP001515660"/>
    </source>
</evidence>
<dbReference type="Pfam" id="PF14246">
    <property type="entry name" value="TetR_C_7"/>
    <property type="match status" value="1"/>
</dbReference>
<dbReference type="InterPro" id="IPR009057">
    <property type="entry name" value="Homeodomain-like_sf"/>
</dbReference>
<dbReference type="PROSITE" id="PS50977">
    <property type="entry name" value="HTH_TETR_2"/>
    <property type="match status" value="1"/>
</dbReference>
<proteinExistence type="predicted"/>
<dbReference type="InterPro" id="IPR050109">
    <property type="entry name" value="HTH-type_TetR-like_transc_reg"/>
</dbReference>
<reference evidence="4 5" key="1">
    <citation type="journal article" date="2022" name="Microorganisms">
        <title>Genome Sequence and Characterization of a Xanthorhodopsin-Containing, Aerobic Anoxygenic Phototrophic Rhodobacter Species, Isolated from Mesophilic Conditions at Yellowstone National Park.</title>
        <authorList>
            <person name="Kyndt J.A."/>
            <person name="Robertson S."/>
            <person name="Shoffstall I.B."/>
            <person name="Ramaley R.F."/>
            <person name="Meyer T.E."/>
        </authorList>
    </citation>
    <scope>NUCLEOTIDE SEQUENCE [LARGE SCALE GENOMIC DNA]</scope>
    <source>
        <strain evidence="4 5">M37P</strain>
    </source>
</reference>
<evidence type="ECO:0000256" key="1">
    <source>
        <dbReference type="ARBA" id="ARBA00023125"/>
    </source>
</evidence>
<evidence type="ECO:0000259" key="3">
    <source>
        <dbReference type="PROSITE" id="PS50977"/>
    </source>
</evidence>
<dbReference type="PRINTS" id="PR00455">
    <property type="entry name" value="HTHTETR"/>
</dbReference>
<dbReference type="EMBL" id="JAANHS010000003">
    <property type="protein sequence ID" value="NHB76355.1"/>
    <property type="molecule type" value="Genomic_DNA"/>
</dbReference>
<dbReference type="Gene3D" id="1.10.357.10">
    <property type="entry name" value="Tetracycline Repressor, domain 2"/>
    <property type="match status" value="1"/>
</dbReference>
<keyword evidence="1 2" id="KW-0238">DNA-binding</keyword>
<dbReference type="Proteomes" id="UP001515660">
    <property type="component" value="Unassembled WGS sequence"/>
</dbReference>
<organism evidence="4 5">
    <name type="scientific">Rhodobacter calidifons</name>
    <dbReference type="NCBI Taxonomy" id="2715277"/>
    <lineage>
        <taxon>Bacteria</taxon>
        <taxon>Pseudomonadati</taxon>
        <taxon>Pseudomonadota</taxon>
        <taxon>Alphaproteobacteria</taxon>
        <taxon>Rhodobacterales</taxon>
        <taxon>Rhodobacter group</taxon>
        <taxon>Rhodobacter</taxon>
    </lineage>
</organism>
<dbReference type="InterPro" id="IPR001647">
    <property type="entry name" value="HTH_TetR"/>
</dbReference>
<dbReference type="PANTHER" id="PTHR30055">
    <property type="entry name" value="HTH-TYPE TRANSCRIPTIONAL REGULATOR RUTR"/>
    <property type="match status" value="1"/>
</dbReference>
<dbReference type="Gene3D" id="1.10.10.60">
    <property type="entry name" value="Homeodomain-like"/>
    <property type="match status" value="1"/>
</dbReference>
<gene>
    <name evidence="4" type="ORF">G8O29_06300</name>
</gene>
<keyword evidence="5" id="KW-1185">Reference proteome</keyword>
<dbReference type="Pfam" id="PF00440">
    <property type="entry name" value="TetR_N"/>
    <property type="match status" value="1"/>
</dbReference>
<dbReference type="PANTHER" id="PTHR30055:SF146">
    <property type="entry name" value="HTH-TYPE TRANSCRIPTIONAL DUAL REGULATOR CECR"/>
    <property type="match status" value="1"/>
</dbReference>
<dbReference type="RefSeq" id="WP_166402382.1">
    <property type="nucleotide sequence ID" value="NZ_JAANHS010000003.1"/>
</dbReference>
<evidence type="ECO:0000256" key="2">
    <source>
        <dbReference type="PROSITE-ProRule" id="PRU00335"/>
    </source>
</evidence>
<dbReference type="InterPro" id="IPR023772">
    <property type="entry name" value="DNA-bd_HTH_TetR-type_CS"/>
</dbReference>